<dbReference type="HAMAP" id="MF_00294">
    <property type="entry name" value="Ribosomal_bL33"/>
    <property type="match status" value="1"/>
</dbReference>
<accession>A0A1G1VLL1</accession>
<sequence>MAKKKGGPRQDYGLRCSDCGHFNYITERNKVNTPEKLKLTKFCRWCRKRTAHKETSKLK</sequence>
<dbReference type="GO" id="GO:1990904">
    <property type="term" value="C:ribonucleoprotein complex"/>
    <property type="evidence" value="ECO:0007669"/>
    <property type="project" value="UniProtKB-KW"/>
</dbReference>
<dbReference type="GO" id="GO:0005840">
    <property type="term" value="C:ribosome"/>
    <property type="evidence" value="ECO:0007669"/>
    <property type="project" value="UniProtKB-KW"/>
</dbReference>
<dbReference type="InterPro" id="IPR001705">
    <property type="entry name" value="Ribosomal_bL33"/>
</dbReference>
<evidence type="ECO:0000313" key="7">
    <source>
        <dbReference type="Proteomes" id="UP000177324"/>
    </source>
</evidence>
<dbReference type="NCBIfam" id="TIGR01023">
    <property type="entry name" value="rpmG_bact"/>
    <property type="match status" value="1"/>
</dbReference>
<evidence type="ECO:0000256" key="3">
    <source>
        <dbReference type="ARBA" id="ARBA00023274"/>
    </source>
</evidence>
<dbReference type="STRING" id="1797589.A2784_02185"/>
<dbReference type="Pfam" id="PF00471">
    <property type="entry name" value="Ribosomal_L33"/>
    <property type="match status" value="1"/>
</dbReference>
<evidence type="ECO:0000256" key="2">
    <source>
        <dbReference type="ARBA" id="ARBA00022980"/>
    </source>
</evidence>
<dbReference type="AlphaFoldDB" id="A0A1G1VLL1"/>
<dbReference type="PANTHER" id="PTHR43168:SF2">
    <property type="entry name" value="LARGE RIBOSOMAL SUBUNIT PROTEIN BL33C"/>
    <property type="match status" value="1"/>
</dbReference>
<dbReference type="GO" id="GO:0003735">
    <property type="term" value="F:structural constituent of ribosome"/>
    <property type="evidence" value="ECO:0007669"/>
    <property type="project" value="InterPro"/>
</dbReference>
<reference evidence="6 7" key="1">
    <citation type="journal article" date="2016" name="Nat. Commun.">
        <title>Thousands of microbial genomes shed light on interconnected biogeochemical processes in an aquifer system.</title>
        <authorList>
            <person name="Anantharaman K."/>
            <person name="Brown C.T."/>
            <person name="Hug L.A."/>
            <person name="Sharon I."/>
            <person name="Castelle C.J."/>
            <person name="Probst A.J."/>
            <person name="Thomas B.C."/>
            <person name="Singh A."/>
            <person name="Wilkins M.J."/>
            <person name="Karaoz U."/>
            <person name="Brodie E.L."/>
            <person name="Williams K.H."/>
            <person name="Hubbard S.S."/>
            <person name="Banfield J.F."/>
        </authorList>
    </citation>
    <scope>NUCLEOTIDE SEQUENCE [LARGE SCALE GENOMIC DNA]</scope>
</reference>
<dbReference type="EMBL" id="MHCH01000048">
    <property type="protein sequence ID" value="OGY16298.1"/>
    <property type="molecule type" value="Genomic_DNA"/>
</dbReference>
<keyword evidence="2 5" id="KW-0689">Ribosomal protein</keyword>
<protein>
    <recommendedName>
        <fullName evidence="4 5">Large ribosomal subunit protein bL33</fullName>
    </recommendedName>
</protein>
<gene>
    <name evidence="5" type="primary">rpmG</name>
    <name evidence="6" type="ORF">A2784_02185</name>
</gene>
<dbReference type="GO" id="GO:0005737">
    <property type="term" value="C:cytoplasm"/>
    <property type="evidence" value="ECO:0007669"/>
    <property type="project" value="UniProtKB-ARBA"/>
</dbReference>
<dbReference type="NCBIfam" id="NF001860">
    <property type="entry name" value="PRK00595.1"/>
    <property type="match status" value="1"/>
</dbReference>
<dbReference type="SUPFAM" id="SSF57829">
    <property type="entry name" value="Zn-binding ribosomal proteins"/>
    <property type="match status" value="1"/>
</dbReference>
<dbReference type="NCBIfam" id="NF001764">
    <property type="entry name" value="PRK00504.1"/>
    <property type="match status" value="1"/>
</dbReference>
<dbReference type="InterPro" id="IPR038584">
    <property type="entry name" value="Ribosomal_bL33_sf"/>
</dbReference>
<comment type="similarity">
    <text evidence="1 5">Belongs to the bacterial ribosomal protein bL33 family.</text>
</comment>
<evidence type="ECO:0000313" key="6">
    <source>
        <dbReference type="EMBL" id="OGY16298.1"/>
    </source>
</evidence>
<keyword evidence="3 5" id="KW-0687">Ribonucleoprotein</keyword>
<organism evidence="6 7">
    <name type="scientific">Candidatus Chisholmbacteria bacterium RIFCSPHIGHO2_01_FULL_48_12</name>
    <dbReference type="NCBI Taxonomy" id="1797589"/>
    <lineage>
        <taxon>Bacteria</taxon>
        <taxon>Candidatus Chisholmiibacteriota</taxon>
    </lineage>
</organism>
<dbReference type="GO" id="GO:0006412">
    <property type="term" value="P:translation"/>
    <property type="evidence" value="ECO:0007669"/>
    <property type="project" value="UniProtKB-UniRule"/>
</dbReference>
<dbReference type="Gene3D" id="2.20.28.120">
    <property type="entry name" value="Ribosomal protein L33"/>
    <property type="match status" value="1"/>
</dbReference>
<evidence type="ECO:0000256" key="1">
    <source>
        <dbReference type="ARBA" id="ARBA00007596"/>
    </source>
</evidence>
<evidence type="ECO:0000256" key="5">
    <source>
        <dbReference type="HAMAP-Rule" id="MF_00294"/>
    </source>
</evidence>
<dbReference type="PANTHER" id="PTHR43168">
    <property type="entry name" value="50S RIBOSOMAL PROTEIN L33, CHLOROPLASTIC"/>
    <property type="match status" value="1"/>
</dbReference>
<dbReference type="Proteomes" id="UP000177324">
    <property type="component" value="Unassembled WGS sequence"/>
</dbReference>
<evidence type="ECO:0000256" key="4">
    <source>
        <dbReference type="ARBA" id="ARBA00035176"/>
    </source>
</evidence>
<proteinExistence type="inferred from homology"/>
<comment type="caution">
    <text evidence="6">The sequence shown here is derived from an EMBL/GenBank/DDBJ whole genome shotgun (WGS) entry which is preliminary data.</text>
</comment>
<dbReference type="InterPro" id="IPR011332">
    <property type="entry name" value="Ribosomal_zn-bd"/>
</dbReference>
<name>A0A1G1VLL1_9BACT</name>